<organism evidence="3 4">
    <name type="scientific">Meloidogyne hapla</name>
    <name type="common">Root-knot nematode worm</name>
    <dbReference type="NCBI Taxonomy" id="6305"/>
    <lineage>
        <taxon>Eukaryota</taxon>
        <taxon>Metazoa</taxon>
        <taxon>Ecdysozoa</taxon>
        <taxon>Nematoda</taxon>
        <taxon>Chromadorea</taxon>
        <taxon>Rhabditida</taxon>
        <taxon>Tylenchina</taxon>
        <taxon>Tylenchomorpha</taxon>
        <taxon>Tylenchoidea</taxon>
        <taxon>Meloidogynidae</taxon>
        <taxon>Meloidogyninae</taxon>
        <taxon>Meloidogyne</taxon>
    </lineage>
</organism>
<dbReference type="Gene3D" id="3.40.220.10">
    <property type="entry name" value="Leucine Aminopeptidase, subunit E, domain 1"/>
    <property type="match status" value="1"/>
</dbReference>
<feature type="transmembrane region" description="Helical" evidence="2">
    <location>
        <begin position="6"/>
        <end position="22"/>
    </location>
</feature>
<dbReference type="Proteomes" id="UP000095281">
    <property type="component" value="Unplaced"/>
</dbReference>
<feature type="compositionally biased region" description="Acidic residues" evidence="1">
    <location>
        <begin position="283"/>
        <end position="293"/>
    </location>
</feature>
<dbReference type="InterPro" id="IPR043472">
    <property type="entry name" value="Macro_dom-like"/>
</dbReference>
<reference evidence="4" key="1">
    <citation type="submission" date="2016-11" db="UniProtKB">
        <authorList>
            <consortium name="WormBaseParasite"/>
        </authorList>
    </citation>
    <scope>IDENTIFICATION</scope>
</reference>
<evidence type="ECO:0000256" key="2">
    <source>
        <dbReference type="SAM" id="Phobius"/>
    </source>
</evidence>
<evidence type="ECO:0000313" key="3">
    <source>
        <dbReference type="Proteomes" id="UP000095281"/>
    </source>
</evidence>
<evidence type="ECO:0000313" key="4">
    <source>
        <dbReference type="WBParaSite" id="MhA1_Contig688.frz3.gene2"/>
    </source>
</evidence>
<evidence type="ECO:0000256" key="1">
    <source>
        <dbReference type="SAM" id="MobiDB-lite"/>
    </source>
</evidence>
<keyword evidence="2" id="KW-1133">Transmembrane helix</keyword>
<name>A0A1I8BWR3_MELHA</name>
<dbReference type="WBParaSite" id="MhA1_Contig688.frz3.gene2">
    <property type="protein sequence ID" value="MhA1_Contig688.frz3.gene2"/>
    <property type="gene ID" value="MhA1_Contig688.frz3.gene2"/>
</dbReference>
<feature type="compositionally biased region" description="Basic and acidic residues" evidence="1">
    <location>
        <begin position="269"/>
        <end position="282"/>
    </location>
</feature>
<keyword evidence="2" id="KW-0812">Transmembrane</keyword>
<dbReference type="AlphaFoldDB" id="A0A1I8BWR3"/>
<keyword evidence="3" id="KW-1185">Reference proteome</keyword>
<feature type="compositionally biased region" description="Basic and acidic residues" evidence="1">
    <location>
        <begin position="294"/>
        <end position="313"/>
    </location>
</feature>
<sequence length="342" mass="40780">MLIYIFLIFNFISIVISTYGYGGKYWPKAQIYPLAKVNNEVDDYWDEFEEKENFDEYGFGKLFEDEYGREEKIEDPKAKFWIEAIGPFLYTFDNKRTERNGRNNLNIWSKVLEKINLLRRQNLGNSFRELSWDDQLAKRLSTKEYSQMKPLAVPITNPSDGILANLQFGMESLFQAVIRRYIQCEKTTQNCYVIQNSKYRIPIEKINLSERERNSRNKDILLFKISQIQNSRFKRKLISEAKNTENNDRYGYESIEDEWNKKKNNDWNEERQWGDDVDKNERDMEEDMDDDDFNERNGRNEKNERNRPSRDIDLKIKAERGDILEAKVDVIVNPTRPSLSIG</sequence>
<proteinExistence type="predicted"/>
<accession>A0A1I8BWR3</accession>
<keyword evidence="2" id="KW-0472">Membrane</keyword>
<protein>
    <submittedName>
        <fullName evidence="4">Uncharacterized protein</fullName>
    </submittedName>
</protein>
<feature type="region of interest" description="Disordered" evidence="1">
    <location>
        <begin position="269"/>
        <end position="313"/>
    </location>
</feature>